<evidence type="ECO:0000259" key="3">
    <source>
        <dbReference type="Pfam" id="PF03389"/>
    </source>
</evidence>
<dbReference type="EMBL" id="JADEXN010000063">
    <property type="protein sequence ID" value="MBE9040200.1"/>
    <property type="molecule type" value="Genomic_DNA"/>
</dbReference>
<evidence type="ECO:0000256" key="1">
    <source>
        <dbReference type="ARBA" id="ARBA00010873"/>
    </source>
</evidence>
<proteinExistence type="inferred from homology"/>
<organism evidence="4 5">
    <name type="scientific">Zarconia navalis LEGE 11467</name>
    <dbReference type="NCBI Taxonomy" id="1828826"/>
    <lineage>
        <taxon>Bacteria</taxon>
        <taxon>Bacillati</taxon>
        <taxon>Cyanobacteriota</taxon>
        <taxon>Cyanophyceae</taxon>
        <taxon>Oscillatoriophycideae</taxon>
        <taxon>Oscillatoriales</taxon>
        <taxon>Oscillatoriales incertae sedis</taxon>
        <taxon>Zarconia</taxon>
        <taxon>Zarconia navalis</taxon>
    </lineage>
</organism>
<protein>
    <submittedName>
        <fullName evidence="4">MobA/MobL family protein</fullName>
    </submittedName>
</protein>
<dbReference type="Pfam" id="PF03389">
    <property type="entry name" value="MobA_MobL"/>
    <property type="match status" value="1"/>
</dbReference>
<reference evidence="4" key="1">
    <citation type="submission" date="2020-10" db="EMBL/GenBank/DDBJ databases">
        <authorList>
            <person name="Castelo-Branco R."/>
            <person name="Eusebio N."/>
            <person name="Adriana R."/>
            <person name="Vieira A."/>
            <person name="Brugerolle De Fraissinette N."/>
            <person name="Rezende De Castro R."/>
            <person name="Schneider M.P."/>
            <person name="Vasconcelos V."/>
            <person name="Leao P.N."/>
        </authorList>
    </citation>
    <scope>NUCLEOTIDE SEQUENCE</scope>
    <source>
        <strain evidence="4">LEGE 11467</strain>
    </source>
</reference>
<evidence type="ECO:0000256" key="2">
    <source>
        <dbReference type="ARBA" id="ARBA00022971"/>
    </source>
</evidence>
<accession>A0A928VYV6</accession>
<name>A0A928VYV6_9CYAN</name>
<evidence type="ECO:0000313" key="4">
    <source>
        <dbReference type="EMBL" id="MBE9040200.1"/>
    </source>
</evidence>
<comment type="similarity">
    <text evidence="1">Belongs to the MobA/MobL family.</text>
</comment>
<dbReference type="RefSeq" id="WP_264320456.1">
    <property type="nucleotide sequence ID" value="NZ_JADEXN010000063.1"/>
</dbReference>
<dbReference type="InterPro" id="IPR005053">
    <property type="entry name" value="MobA_MobL"/>
</dbReference>
<dbReference type="AlphaFoldDB" id="A0A928VYV6"/>
<evidence type="ECO:0000313" key="5">
    <source>
        <dbReference type="Proteomes" id="UP000621799"/>
    </source>
</evidence>
<dbReference type="Proteomes" id="UP000621799">
    <property type="component" value="Unassembled WGS sequence"/>
</dbReference>
<comment type="caution">
    <text evidence="4">The sequence shown here is derived from an EMBL/GenBank/DDBJ whole genome shotgun (WGS) entry which is preliminary data.</text>
</comment>
<feature type="domain" description="MobA/MobL protein" evidence="3">
    <location>
        <begin position="27"/>
        <end position="223"/>
    </location>
</feature>
<sequence length="533" mass="62012">MAVYHFSVKHSSRSSGGSAGGHALYIGREGKYQNRNDDLGFFQSWNMPDWSQGDPIAFWQAADDYERANGRLYTELEFALPRELSPEARERLAREFADEQLSNRHPYALAIHNPLGLDRKEQPHAHLMFSERRVDDGISRSPEQFFKRANGKNPERGGAKKDRDWNRIEKVSELRVAWEEAANAALAREGYQERIDRRSLKERGIDRPPEPKLGFSQTAMLRRGELSIAAIEVLALRQERILSELMQLKSSEFGVLGSELSLSSDLRPQMEKPEPEEVVLGKTLLAEVNEHIKMLDGQLNEVHREREALGLEQFWGVGMWHYPDSLSEEEVRKRVYEHLGSDELREVNRTLASLSGEHEWLQRQMKKQEGRERELGIWRYLPHEALKLRSERIELEERLQYFRQRYESATERHREIWLRLTGEQMKPQVEGMVSDILSEQRRQEVARPEIERRHEALEAQLKQARDFAHQIKQVPELEIAIVRGKGEELPQLSDKQEFEQQVELVRLALALSPEGRRDRGLRLSPAFGRGNEE</sequence>
<gene>
    <name evidence="4" type="ORF">IQ235_05260</name>
</gene>
<keyword evidence="5" id="KW-1185">Reference proteome</keyword>
<dbReference type="Gene3D" id="3.30.930.30">
    <property type="match status" value="1"/>
</dbReference>
<keyword evidence="2" id="KW-0184">Conjugation</keyword>